<proteinExistence type="predicted"/>
<dbReference type="EMBL" id="QGKV02000297">
    <property type="protein sequence ID" value="KAF3610100.1"/>
    <property type="molecule type" value="Genomic_DNA"/>
</dbReference>
<evidence type="ECO:0000313" key="1">
    <source>
        <dbReference type="EMBL" id="KAF3610100.1"/>
    </source>
</evidence>
<organism evidence="1 2">
    <name type="scientific">Brassica cretica</name>
    <name type="common">Mustard</name>
    <dbReference type="NCBI Taxonomy" id="69181"/>
    <lineage>
        <taxon>Eukaryota</taxon>
        <taxon>Viridiplantae</taxon>
        <taxon>Streptophyta</taxon>
        <taxon>Embryophyta</taxon>
        <taxon>Tracheophyta</taxon>
        <taxon>Spermatophyta</taxon>
        <taxon>Magnoliopsida</taxon>
        <taxon>eudicotyledons</taxon>
        <taxon>Gunneridae</taxon>
        <taxon>Pentapetalae</taxon>
        <taxon>rosids</taxon>
        <taxon>malvids</taxon>
        <taxon>Brassicales</taxon>
        <taxon>Brassicaceae</taxon>
        <taxon>Brassiceae</taxon>
        <taxon>Brassica</taxon>
    </lineage>
</organism>
<sequence length="1025" mass="114171">MDAVDEWGRKAAGESITPFFSNPSDSQLLFSSPSLSPPILHRVPHLTHARFLTVSGGIPPSSSSAIESSFRIPNPNDEASRVLSYNRLQFLPCPGKSSVLVFFPTGINLDQLGFLVVSVFSGGDIKVMGLDKGEPFVAKELFFSRVLKILVQPTSDLRELGYVMVCSLYSVHWYCVKYDESQGRPVLSYIGRQQFKSSSVASASWSSQLTGECFVLLENGEVFVFELNQRHSSGFRGCKMQVSWEDHQGKSWLGCEFGWRLGTLIVARSDAVFVITRTSGTCCSVRALLESDSLDMTGTEEFVAFAKAGSDDIFRFLLASRSYVYLCDQRSGVPLLKWQHDVEKPCFMDVYSLSDLGFQTDESTTSCVIVGSFWNAESQMFCYGPSPSVANDSSSLYVWELPHNLLSPAGKCLCGDCAIREVIMKESLPVWIDWQKKRVLVLGFGVLNKYLPSLSSSDGFTLIQLKSSGKLEALKFRSSPSLGGVVTHRDSTSDEVNLLYFPDDNIYKLPRRFKYLELDYLSAYTKGNLTKLLESRISKKRPSGGSKKKSDPLSLTYHEELCEKLNLCGLSVANGPSSSLYVWELPHNLLSLPGKCLCGDCKIREVIMKESLPIWIDWQKKRVLVLGFGVLNKYLPSLSSSDGFTLIQLTSSGKLEAVKFHASPSLGGVVVTHRDSTSDKVNLLYFPGDNIYKLPRRFKYLELDYLCAYTKGNLARFLESRISKKRPSVSKKKSDPLSLTYHEGLCEKLNLCGFGRDRCSSTVTAVFDSINSPTSVLDIALRETWSSLPIELLLLAFSNYTEVEGVLLDKKKPSLEFLSVPDLPQLPPFLLRKPSRRSSEWSKKVRPGVDLIGPVLPLPVLLTLLHELCNGWVNSEQQEFFSPDAEFAERCNQISKAAREMANSGAGETTISLDDDMWLNSESQKEKKRFIAYSPITKTDDSDREELTKFVSKVRRKDSDDDDVVGGGGRSGLELLDDMSPVEICFQDRDASLDMKALFMCKGACLSMARSFYSISRLSFSVPSP</sequence>
<dbReference type="InterPro" id="IPR038801">
    <property type="entry name" value="TAF1C"/>
</dbReference>
<accession>A0ABQ7F4J4</accession>
<protein>
    <submittedName>
        <fullName evidence="1">Uncharacterized protein</fullName>
    </submittedName>
</protein>
<keyword evidence="2" id="KW-1185">Reference proteome</keyword>
<comment type="caution">
    <text evidence="1">The sequence shown here is derived from an EMBL/GenBank/DDBJ whole genome shotgun (WGS) entry which is preliminary data.</text>
</comment>
<gene>
    <name evidence="1" type="ORF">DY000_02050084</name>
</gene>
<dbReference type="Proteomes" id="UP000266723">
    <property type="component" value="Unassembled WGS sequence"/>
</dbReference>
<dbReference type="PANTHER" id="PTHR15319">
    <property type="entry name" value="TATA BOX-BINDING PROTEIN ASSOCIATED FACTOR RNA POLYMERASE I SUBUNIT C"/>
    <property type="match status" value="1"/>
</dbReference>
<evidence type="ECO:0000313" key="2">
    <source>
        <dbReference type="Proteomes" id="UP000266723"/>
    </source>
</evidence>
<reference evidence="1 2" key="1">
    <citation type="journal article" date="2020" name="BMC Genomics">
        <title>Intraspecific diversification of the crop wild relative Brassica cretica Lam. using demographic model selection.</title>
        <authorList>
            <person name="Kioukis A."/>
            <person name="Michalopoulou V.A."/>
            <person name="Briers L."/>
            <person name="Pirintsos S."/>
            <person name="Studholme D.J."/>
            <person name="Pavlidis P."/>
            <person name="Sarris P.F."/>
        </authorList>
    </citation>
    <scope>NUCLEOTIDE SEQUENCE [LARGE SCALE GENOMIC DNA]</scope>
    <source>
        <strain evidence="2">cv. PFS-1207/04</strain>
    </source>
</reference>
<dbReference type="PANTHER" id="PTHR15319:SF1">
    <property type="entry name" value="TATA BOX-BINDING PROTEIN-ASSOCIATED FACTOR RNA POLYMERASE I SUBUNIT C"/>
    <property type="match status" value="1"/>
</dbReference>
<name>A0ABQ7F4J4_BRACR</name>